<dbReference type="AlphaFoldDB" id="A0AAV9M6A5"/>
<evidence type="ECO:0000313" key="2">
    <source>
        <dbReference type="Proteomes" id="UP001311915"/>
    </source>
</evidence>
<comment type="caution">
    <text evidence="1">The sequence shown here is derived from an EMBL/GenBank/DDBJ whole genome shotgun (WGS) entry which is preliminary data.</text>
</comment>
<dbReference type="EMBL" id="JAWPEI010000002">
    <property type="protein sequence ID" value="KAK4733571.1"/>
    <property type="molecule type" value="Genomic_DNA"/>
</dbReference>
<sequence>MHDQLAALLYSRREKNIQSIFHEDLGKELHNLRKAFDRELCSRNCQSLKYENLCVHSNVELPLGYKLPKFNTFNGKGNSIAHLRDNCSRLIGIGHHEVIQMRLFIQSLSGLALASKIHLSFPEGEFISTFVQTQEGLYYDKLLGTCAHNFFNFIKVGKEIENGIQRGRIVENSTTQVIHQTFQVKTPLILQRKMRENNSFMTMQQPKHHPSDKFLQSHATSNYLIVRLHSPCKQ</sequence>
<name>A0AAV9M6A5_9SOLN</name>
<protein>
    <submittedName>
        <fullName evidence="1">Uncharacterized protein</fullName>
    </submittedName>
</protein>
<accession>A0AAV9M6A5</accession>
<proteinExistence type="predicted"/>
<organism evidence="1 2">
    <name type="scientific">Solanum pinnatisectum</name>
    <name type="common">tansyleaf nightshade</name>
    <dbReference type="NCBI Taxonomy" id="50273"/>
    <lineage>
        <taxon>Eukaryota</taxon>
        <taxon>Viridiplantae</taxon>
        <taxon>Streptophyta</taxon>
        <taxon>Embryophyta</taxon>
        <taxon>Tracheophyta</taxon>
        <taxon>Spermatophyta</taxon>
        <taxon>Magnoliopsida</taxon>
        <taxon>eudicotyledons</taxon>
        <taxon>Gunneridae</taxon>
        <taxon>Pentapetalae</taxon>
        <taxon>asterids</taxon>
        <taxon>lamiids</taxon>
        <taxon>Solanales</taxon>
        <taxon>Solanaceae</taxon>
        <taxon>Solanoideae</taxon>
        <taxon>Solaneae</taxon>
        <taxon>Solanum</taxon>
    </lineage>
</organism>
<gene>
    <name evidence="1" type="ORF">R3W88_007832</name>
</gene>
<keyword evidence="2" id="KW-1185">Reference proteome</keyword>
<reference evidence="1 2" key="1">
    <citation type="submission" date="2023-10" db="EMBL/GenBank/DDBJ databases">
        <title>Genome-Wide Identification Analysis in wild type Solanum Pinnatisectum Reveals Some Genes Defensing Phytophthora Infestans.</title>
        <authorList>
            <person name="Sun C."/>
        </authorList>
    </citation>
    <scope>NUCLEOTIDE SEQUENCE [LARGE SCALE GENOMIC DNA]</scope>
    <source>
        <strain evidence="1">LQN</strain>
        <tissue evidence="1">Leaf</tissue>
    </source>
</reference>
<evidence type="ECO:0000313" key="1">
    <source>
        <dbReference type="EMBL" id="KAK4733571.1"/>
    </source>
</evidence>
<dbReference type="Proteomes" id="UP001311915">
    <property type="component" value="Unassembled WGS sequence"/>
</dbReference>